<organism evidence="1 2">
    <name type="scientific">Paracoccus aestuarii</name>
    <dbReference type="NCBI Taxonomy" id="453842"/>
    <lineage>
        <taxon>Bacteria</taxon>
        <taxon>Pseudomonadati</taxon>
        <taxon>Pseudomonadota</taxon>
        <taxon>Alphaproteobacteria</taxon>
        <taxon>Rhodobacterales</taxon>
        <taxon>Paracoccaceae</taxon>
        <taxon>Paracoccus</taxon>
    </lineage>
</organism>
<dbReference type="EMBL" id="QZEV01000039">
    <property type="protein sequence ID" value="RJL04769.1"/>
    <property type="molecule type" value="Genomic_DNA"/>
</dbReference>
<name>A0A418ZWA0_9RHOB</name>
<sequence length="102" mass="11010">MSTLRFEVRLTPDEADAVLADMRVRGAASRADYLRDCLLAGRAGRADRLTEELGRLGLVLNDIAHAEPAGGDAAGNDLARLVSEGAALIRRILRDLNRRGLD</sequence>
<keyword evidence="2" id="KW-1185">Reference proteome</keyword>
<evidence type="ECO:0000313" key="2">
    <source>
        <dbReference type="Proteomes" id="UP000285530"/>
    </source>
</evidence>
<accession>A0A418ZWA0</accession>
<dbReference type="Proteomes" id="UP000285530">
    <property type="component" value="Unassembled WGS sequence"/>
</dbReference>
<comment type="caution">
    <text evidence="1">The sequence shown here is derived from an EMBL/GenBank/DDBJ whole genome shotgun (WGS) entry which is preliminary data.</text>
</comment>
<reference evidence="1 2" key="1">
    <citation type="submission" date="2018-09" db="EMBL/GenBank/DDBJ databases">
        <title>Paracoccus onubensis nov. sp. a moderate halophilic bacterium isolated from Gruta de las Maravillas (Aracena, Spain).</title>
        <authorList>
            <person name="Jurado V."/>
            <person name="Gutierrez-Patricio S."/>
            <person name="Gonzalez-Pimentel J.L."/>
            <person name="Laiz L."/>
            <person name="Saiz-Jimenez C."/>
        </authorList>
    </citation>
    <scope>NUCLEOTIDE SEQUENCE [LARGE SCALE GENOMIC DNA]</scope>
    <source>
        <strain evidence="1 2">DSM 19484</strain>
    </source>
</reference>
<proteinExistence type="predicted"/>
<evidence type="ECO:0000313" key="1">
    <source>
        <dbReference type="EMBL" id="RJL04769.1"/>
    </source>
</evidence>
<dbReference type="AlphaFoldDB" id="A0A418ZWA0"/>
<dbReference type="RefSeq" id="WP_119886308.1">
    <property type="nucleotide sequence ID" value="NZ_CP067169.1"/>
</dbReference>
<gene>
    <name evidence="1" type="ORF">D3P06_09295</name>
</gene>
<protein>
    <submittedName>
        <fullName evidence="1">Uncharacterized protein</fullName>
    </submittedName>
</protein>